<gene>
    <name evidence="2" type="ORF">VW23_006585</name>
</gene>
<keyword evidence="3" id="KW-1185">Reference proteome</keyword>
<dbReference type="Proteomes" id="UP000095463">
    <property type="component" value="Unassembled WGS sequence"/>
</dbReference>
<reference evidence="2 3" key="1">
    <citation type="journal article" date="2015" name="Genome Announc.">
        <title>Genome Assemblies of Three Soil-Associated Devosia species: D. insulae, D. limi, and D. soli.</title>
        <authorList>
            <person name="Hassan Y.I."/>
            <person name="Lepp D."/>
            <person name="Zhou T."/>
        </authorList>
    </citation>
    <scope>NUCLEOTIDE SEQUENCE [LARGE SCALE GENOMIC DNA]</scope>
    <source>
        <strain evidence="2 3">DS-56</strain>
    </source>
</reference>
<dbReference type="EMBL" id="LAJE02000401">
    <property type="protein sequence ID" value="OEO28057.1"/>
    <property type="molecule type" value="Genomic_DNA"/>
</dbReference>
<accession>A0A1E5XHI8</accession>
<dbReference type="AlphaFoldDB" id="A0A1E5XHI8"/>
<name>A0A1E5XHI8_9HYPH</name>
<feature type="signal peptide" evidence="1">
    <location>
        <begin position="1"/>
        <end position="25"/>
    </location>
</feature>
<evidence type="ECO:0000313" key="2">
    <source>
        <dbReference type="EMBL" id="OEO28057.1"/>
    </source>
</evidence>
<dbReference type="OrthoDB" id="7946343at2"/>
<sequence length="158" mass="17677">MHRFVKSLLSGILMLALVQSPAPMAQDIAPMVMVPDHPVGVPVNGCFRANQNLYGPYRLTFCLERRGTYEIRGGGVRCDGRLTWRTSGRDILIDLQRASCGRGRAWEEATIDCRSYGGLLGAIGRVIVGQSPRIRTLRCTYHPTVRGERRETFTATRR</sequence>
<evidence type="ECO:0008006" key="4">
    <source>
        <dbReference type="Google" id="ProtNLM"/>
    </source>
</evidence>
<proteinExistence type="predicted"/>
<keyword evidence="1" id="KW-0732">Signal</keyword>
<comment type="caution">
    <text evidence="2">The sequence shown here is derived from an EMBL/GenBank/DDBJ whole genome shotgun (WGS) entry which is preliminary data.</text>
</comment>
<dbReference type="RefSeq" id="WP_069912633.1">
    <property type="nucleotide sequence ID" value="NZ_LAJE02000401.1"/>
</dbReference>
<evidence type="ECO:0000313" key="3">
    <source>
        <dbReference type="Proteomes" id="UP000095463"/>
    </source>
</evidence>
<feature type="chain" id="PRO_5009190124" description="SRCR domain-containing protein" evidence="1">
    <location>
        <begin position="26"/>
        <end position="158"/>
    </location>
</feature>
<protein>
    <recommendedName>
        <fullName evidence="4">SRCR domain-containing protein</fullName>
    </recommendedName>
</protein>
<organism evidence="2 3">
    <name type="scientific">Devosia insulae DS-56</name>
    <dbReference type="NCBI Taxonomy" id="1116389"/>
    <lineage>
        <taxon>Bacteria</taxon>
        <taxon>Pseudomonadati</taxon>
        <taxon>Pseudomonadota</taxon>
        <taxon>Alphaproteobacteria</taxon>
        <taxon>Hyphomicrobiales</taxon>
        <taxon>Devosiaceae</taxon>
        <taxon>Devosia</taxon>
    </lineage>
</organism>
<evidence type="ECO:0000256" key="1">
    <source>
        <dbReference type="SAM" id="SignalP"/>
    </source>
</evidence>